<gene>
    <name evidence="6" type="primary">nudJ</name>
    <name evidence="8" type="ORF">AB3G37_16585</name>
</gene>
<proteinExistence type="inferred from homology"/>
<dbReference type="EC" id="3.6.1.-" evidence="6"/>
<dbReference type="SUPFAM" id="SSF55811">
    <property type="entry name" value="Nudix"/>
    <property type="match status" value="1"/>
</dbReference>
<dbReference type="InterPro" id="IPR020084">
    <property type="entry name" value="NUDIX_hydrolase_CS"/>
</dbReference>
<dbReference type="PANTHER" id="PTHR43222">
    <property type="entry name" value="NUDIX HYDROLASE 23"/>
    <property type="match status" value="1"/>
</dbReference>
<dbReference type="PROSITE" id="PS00893">
    <property type="entry name" value="NUDIX_BOX"/>
    <property type="match status" value="1"/>
</dbReference>
<dbReference type="Pfam" id="PF00293">
    <property type="entry name" value="NUDIX"/>
    <property type="match status" value="1"/>
</dbReference>
<evidence type="ECO:0000313" key="8">
    <source>
        <dbReference type="EMBL" id="XDU71166.1"/>
    </source>
</evidence>
<evidence type="ECO:0000256" key="4">
    <source>
        <dbReference type="ARBA" id="ARBA00015552"/>
    </source>
</evidence>
<name>A0AB39VNK1_9GAMM</name>
<comment type="similarity">
    <text evidence="2 6">Belongs to the Nudix hydrolase family. NudJ subfamily.</text>
</comment>
<comment type="subunit">
    <text evidence="3 6">Monomer.</text>
</comment>
<dbReference type="InterPro" id="IPR033713">
    <property type="entry name" value="NudJ"/>
</dbReference>
<evidence type="ECO:0000256" key="2">
    <source>
        <dbReference type="ARBA" id="ARBA00007608"/>
    </source>
</evidence>
<evidence type="ECO:0000256" key="1">
    <source>
        <dbReference type="ARBA" id="ARBA00001946"/>
    </source>
</evidence>
<dbReference type="PANTHER" id="PTHR43222:SF11">
    <property type="entry name" value="PHOSPHATASE NUDJ"/>
    <property type="match status" value="1"/>
</dbReference>
<dbReference type="Gene3D" id="3.90.79.10">
    <property type="entry name" value="Nucleoside Triphosphate Pyrophosphohydrolase"/>
    <property type="match status" value="1"/>
</dbReference>
<dbReference type="PROSITE" id="PS51462">
    <property type="entry name" value="NUDIX"/>
    <property type="match status" value="1"/>
</dbReference>
<dbReference type="RefSeq" id="WP_369788522.1">
    <property type="nucleotide sequence ID" value="NZ_CP165628.1"/>
</dbReference>
<keyword evidence="6" id="KW-0460">Magnesium</keyword>
<dbReference type="InterPro" id="IPR000086">
    <property type="entry name" value="NUDIX_hydrolase_dom"/>
</dbReference>
<evidence type="ECO:0000259" key="7">
    <source>
        <dbReference type="PROSITE" id="PS51462"/>
    </source>
</evidence>
<evidence type="ECO:0000256" key="6">
    <source>
        <dbReference type="RuleBase" id="RU364043"/>
    </source>
</evidence>
<dbReference type="EMBL" id="CP165628">
    <property type="protein sequence ID" value="XDU71166.1"/>
    <property type="molecule type" value="Genomic_DNA"/>
</dbReference>
<protein>
    <recommendedName>
        <fullName evidence="4 6">Phosphatase NudJ</fullName>
        <ecNumber evidence="6">3.6.1.-</ecNumber>
    </recommendedName>
</protein>
<evidence type="ECO:0000256" key="3">
    <source>
        <dbReference type="ARBA" id="ARBA00011245"/>
    </source>
</evidence>
<dbReference type="CDD" id="cd03675">
    <property type="entry name" value="NUDIX_Hydrolase"/>
    <property type="match status" value="1"/>
</dbReference>
<feature type="domain" description="Nudix hydrolase" evidence="7">
    <location>
        <begin position="3"/>
        <end position="131"/>
    </location>
</feature>
<accession>A0AB39VNK1</accession>
<keyword evidence="5 6" id="KW-0378">Hydrolase</keyword>
<organism evidence="8">
    <name type="scientific">Rouxiella sp. WC2420</name>
    <dbReference type="NCBI Taxonomy" id="3234145"/>
    <lineage>
        <taxon>Bacteria</taxon>
        <taxon>Pseudomonadati</taxon>
        <taxon>Pseudomonadota</taxon>
        <taxon>Gammaproteobacteria</taxon>
        <taxon>Enterobacterales</taxon>
        <taxon>Yersiniaceae</taxon>
        <taxon>Rouxiella</taxon>
    </lineage>
</organism>
<reference evidence="8" key="1">
    <citation type="submission" date="2024-07" db="EMBL/GenBank/DDBJ databases">
        <authorList>
            <person name="Biller S.J."/>
        </authorList>
    </citation>
    <scope>NUCLEOTIDE SEQUENCE</scope>
    <source>
        <strain evidence="8">WC2420</strain>
    </source>
</reference>
<dbReference type="GO" id="GO:0004787">
    <property type="term" value="F:thiamine diphosphate phosphatase activity"/>
    <property type="evidence" value="ECO:0007669"/>
    <property type="project" value="InterPro"/>
</dbReference>
<dbReference type="AlphaFoldDB" id="A0AB39VNK1"/>
<evidence type="ECO:0000256" key="5">
    <source>
        <dbReference type="ARBA" id="ARBA00022801"/>
    </source>
</evidence>
<comment type="cofactor">
    <cofactor evidence="1 6">
        <name>Mg(2+)</name>
        <dbReference type="ChEBI" id="CHEBI:18420"/>
    </cofactor>
</comment>
<dbReference type="InterPro" id="IPR015797">
    <property type="entry name" value="NUDIX_hydrolase-like_dom_sf"/>
</dbReference>
<dbReference type="GO" id="GO:0017110">
    <property type="term" value="F:nucleoside diphosphate phosphatase activity"/>
    <property type="evidence" value="ECO:0007669"/>
    <property type="project" value="InterPro"/>
</dbReference>
<dbReference type="GO" id="GO:0017111">
    <property type="term" value="F:ribonucleoside triphosphate phosphatase activity"/>
    <property type="evidence" value="ECO:0007669"/>
    <property type="project" value="InterPro"/>
</dbReference>
<sequence>MFKPNVTVACVVHAQGQFLLVEEIVNGKLTLNQPAGHLEANETLIAAVQRELFEETGLDAPPQFFLGLHQWQAPDKTSFLRFSFVIDLPEIVATFPQDSDISGCRWLSAEQIINSAELRSPLVAESIRLYQQGARYPLDLLGNYNLPH</sequence>